<organism evidence="1 2">
    <name type="scientific">Hydnum rufescens UP504</name>
    <dbReference type="NCBI Taxonomy" id="1448309"/>
    <lineage>
        <taxon>Eukaryota</taxon>
        <taxon>Fungi</taxon>
        <taxon>Dikarya</taxon>
        <taxon>Basidiomycota</taxon>
        <taxon>Agaricomycotina</taxon>
        <taxon>Agaricomycetes</taxon>
        <taxon>Cantharellales</taxon>
        <taxon>Hydnaceae</taxon>
        <taxon>Hydnum</taxon>
    </lineage>
</organism>
<dbReference type="AlphaFoldDB" id="A0A9P6AEK3"/>
<protein>
    <submittedName>
        <fullName evidence="1">Uncharacterized protein</fullName>
    </submittedName>
</protein>
<evidence type="ECO:0000313" key="1">
    <source>
        <dbReference type="EMBL" id="KAF9504423.1"/>
    </source>
</evidence>
<accession>A0A9P6AEK3</accession>
<evidence type="ECO:0000313" key="2">
    <source>
        <dbReference type="Proteomes" id="UP000886523"/>
    </source>
</evidence>
<keyword evidence="2" id="KW-1185">Reference proteome</keyword>
<dbReference type="Proteomes" id="UP000886523">
    <property type="component" value="Unassembled WGS sequence"/>
</dbReference>
<comment type="caution">
    <text evidence="1">The sequence shown here is derived from an EMBL/GenBank/DDBJ whole genome shotgun (WGS) entry which is preliminary data.</text>
</comment>
<name>A0A9P6AEK3_9AGAM</name>
<gene>
    <name evidence="1" type="ORF">BS47DRAFT_684397</name>
</gene>
<dbReference type="EMBL" id="MU129228">
    <property type="protein sequence ID" value="KAF9504423.1"/>
    <property type="molecule type" value="Genomic_DNA"/>
</dbReference>
<sequence length="106" mass="11819">MPKMPPIFPVGAFQVPKWVGIPGESVLCTKKKLQKKLQNHPEVAAWQMMNIPVILFTKNHPHLRQHFPPLLEPSSPSPFESQAVLLPSRCPAHLDRAGEILNLCAA</sequence>
<reference evidence="1" key="1">
    <citation type="journal article" date="2020" name="Nat. Commun.">
        <title>Large-scale genome sequencing of mycorrhizal fungi provides insights into the early evolution of symbiotic traits.</title>
        <authorList>
            <person name="Miyauchi S."/>
            <person name="Kiss E."/>
            <person name="Kuo A."/>
            <person name="Drula E."/>
            <person name="Kohler A."/>
            <person name="Sanchez-Garcia M."/>
            <person name="Morin E."/>
            <person name="Andreopoulos B."/>
            <person name="Barry K.W."/>
            <person name="Bonito G."/>
            <person name="Buee M."/>
            <person name="Carver A."/>
            <person name="Chen C."/>
            <person name="Cichocki N."/>
            <person name="Clum A."/>
            <person name="Culley D."/>
            <person name="Crous P.W."/>
            <person name="Fauchery L."/>
            <person name="Girlanda M."/>
            <person name="Hayes R.D."/>
            <person name="Keri Z."/>
            <person name="LaButti K."/>
            <person name="Lipzen A."/>
            <person name="Lombard V."/>
            <person name="Magnuson J."/>
            <person name="Maillard F."/>
            <person name="Murat C."/>
            <person name="Nolan M."/>
            <person name="Ohm R.A."/>
            <person name="Pangilinan J."/>
            <person name="Pereira M.F."/>
            <person name="Perotto S."/>
            <person name="Peter M."/>
            <person name="Pfister S."/>
            <person name="Riley R."/>
            <person name="Sitrit Y."/>
            <person name="Stielow J.B."/>
            <person name="Szollosi G."/>
            <person name="Zifcakova L."/>
            <person name="Stursova M."/>
            <person name="Spatafora J.W."/>
            <person name="Tedersoo L."/>
            <person name="Vaario L.M."/>
            <person name="Yamada A."/>
            <person name="Yan M."/>
            <person name="Wang P."/>
            <person name="Xu J."/>
            <person name="Bruns T."/>
            <person name="Baldrian P."/>
            <person name="Vilgalys R."/>
            <person name="Dunand C."/>
            <person name="Henrissat B."/>
            <person name="Grigoriev I.V."/>
            <person name="Hibbett D."/>
            <person name="Nagy L.G."/>
            <person name="Martin F.M."/>
        </authorList>
    </citation>
    <scope>NUCLEOTIDE SEQUENCE</scope>
    <source>
        <strain evidence="1">UP504</strain>
    </source>
</reference>
<proteinExistence type="predicted"/>